<dbReference type="Proteomes" id="UP001329430">
    <property type="component" value="Chromosome 7"/>
</dbReference>
<evidence type="ECO:0000313" key="3">
    <source>
        <dbReference type="EMBL" id="KAK5641630.1"/>
    </source>
</evidence>
<sequence>MEVGNEDDLRLDGCQIKLKMRPFGDQGKASSRCALLGRNISRPVSAIPLLNLSYDEFEGCKNSNRRPWSADNPPRFYHSACETIYTDGTTSIDSAEELDGILPSSTLLDDLLSETLYSWRNGKRTKQSRKNKYQRKPPKLAKRGSNSHENMDTPSAESDTNSSAEKSIKAMVLLPGLKTKPPIPKRSVAQVSKKPSSSDNPQNFELIADNMLSFNTQSTTPIDHPSSSSTLDSTEAIQMKVQNWFEERKVCDEVKSSELKTDLSIQNLKQNQSTSDRCSDSESDTAHTQLNDISNLQPQLNSAKRVNFGNVDFSMYERRKMKPPSKNFIKENIKLTSKRSKKKQTNSDTDESVSDPPKLVRSSPLNDIESWMTNQKNIVDCSKPSYLACLNRVHELQETCRNTGLEDIPEVDVREACHPNDGNTYDDIVAILHTLEEEERNSQFKMETMKKIVNDELSSTESEKGDIPNLKSMESESSRRRDEEQPSRSSISSSTNLNDIFLFLDEVDKNCAKTLSCAKERLTTAAQMLDGGLYLDTIPKLDELLEHSGLELSNYVIQLCLRLKEKSSSVALLQKELSSLREQVTKMSKEASETVRQKLKVQKEDYENAVKRHQKFIDQLISDKRTLNQQCESLVQDMKVLEDKYNSNLKAAEHRHKVELQKMKEMHTAGEKMRRDRWIDSKTQKIKEMTVKGIEPELDKMNARHQQELMDLRMLHKREIEDMELRATRKLQQHCEALRDQLIAEREKALAHEREVLRQRYEHMVEAEEQSFQEQRRRLLADHAKRISECEDRENIAIGEKERSIRQAQSEFEDKLQTVIRKHNIELNLLKEKTEMEMETFRNNYKKQMVLQLGEKEAQIREKCRKERDKEIDSVIERLELEASDNKQQLEESYENRIRRLKEKYEKEIGDLEQSERDINSKYAENKLKLAEAEEQILTLRTTTKQLELQLSDLKELTNKLSNERGHVKEIIRDEMKVQMQSLEKELQEVKADKERELQKVYARVKVAVARKDETISELNRDQIALQEKCTYLENMLEQQRKEYLIK</sequence>
<proteinExistence type="predicted"/>
<gene>
    <name evidence="3" type="ORF">RI129_010177</name>
</gene>
<keyword evidence="4" id="KW-1185">Reference proteome</keyword>
<name>A0AAN7ZD12_9COLE</name>
<feature type="coiled-coil region" evidence="1">
    <location>
        <begin position="876"/>
        <end position="1004"/>
    </location>
</feature>
<evidence type="ECO:0000256" key="1">
    <source>
        <dbReference type="SAM" id="Coils"/>
    </source>
</evidence>
<feature type="region of interest" description="Disordered" evidence="2">
    <location>
        <begin position="123"/>
        <end position="203"/>
    </location>
</feature>
<accession>A0AAN7ZD12</accession>
<feature type="compositionally biased region" description="Basic residues" evidence="2">
    <location>
        <begin position="123"/>
        <end position="142"/>
    </location>
</feature>
<keyword evidence="1" id="KW-0175">Coiled coil</keyword>
<dbReference type="GO" id="GO:0034451">
    <property type="term" value="C:centriolar satellite"/>
    <property type="evidence" value="ECO:0007669"/>
    <property type="project" value="TreeGrafter"/>
</dbReference>
<comment type="caution">
    <text evidence="3">The sequence shown here is derived from an EMBL/GenBank/DDBJ whole genome shotgun (WGS) entry which is preliminary data.</text>
</comment>
<dbReference type="AlphaFoldDB" id="A0AAN7ZD12"/>
<organism evidence="3 4">
    <name type="scientific">Pyrocoelia pectoralis</name>
    <dbReference type="NCBI Taxonomy" id="417401"/>
    <lineage>
        <taxon>Eukaryota</taxon>
        <taxon>Metazoa</taxon>
        <taxon>Ecdysozoa</taxon>
        <taxon>Arthropoda</taxon>
        <taxon>Hexapoda</taxon>
        <taxon>Insecta</taxon>
        <taxon>Pterygota</taxon>
        <taxon>Neoptera</taxon>
        <taxon>Endopterygota</taxon>
        <taxon>Coleoptera</taxon>
        <taxon>Polyphaga</taxon>
        <taxon>Elateriformia</taxon>
        <taxon>Elateroidea</taxon>
        <taxon>Lampyridae</taxon>
        <taxon>Lampyrinae</taxon>
        <taxon>Pyrocoelia</taxon>
    </lineage>
</organism>
<dbReference type="PANTHER" id="PTHR31540">
    <property type="entry name" value="CENTROSOMAL PROTEIN OF 131 KDA"/>
    <property type="match status" value="1"/>
</dbReference>
<feature type="compositionally biased region" description="Basic and acidic residues" evidence="2">
    <location>
        <begin position="473"/>
        <end position="486"/>
    </location>
</feature>
<evidence type="ECO:0000313" key="4">
    <source>
        <dbReference type="Proteomes" id="UP001329430"/>
    </source>
</evidence>
<reference evidence="3 4" key="1">
    <citation type="journal article" date="2024" name="Insects">
        <title>An Improved Chromosome-Level Genome Assembly of the Firefly Pyrocoelia pectoralis.</title>
        <authorList>
            <person name="Fu X."/>
            <person name="Meyer-Rochow V.B."/>
            <person name="Ballantyne L."/>
            <person name="Zhu X."/>
        </authorList>
    </citation>
    <scope>NUCLEOTIDE SEQUENCE [LARGE SCALE GENOMIC DNA]</scope>
    <source>
        <strain evidence="3">XCY_ONT2</strain>
    </source>
</reference>
<protein>
    <recommendedName>
        <fullName evidence="5">Centrosomal protein of 131 kDa</fullName>
    </recommendedName>
</protein>
<feature type="compositionally biased region" description="Polar residues" evidence="2">
    <location>
        <begin position="189"/>
        <end position="203"/>
    </location>
</feature>
<feature type="coiled-coil region" evidence="1">
    <location>
        <begin position="735"/>
        <end position="778"/>
    </location>
</feature>
<dbReference type="InterPro" id="IPR030465">
    <property type="entry name" value="CEP131"/>
</dbReference>
<evidence type="ECO:0008006" key="5">
    <source>
        <dbReference type="Google" id="ProtNLM"/>
    </source>
</evidence>
<dbReference type="GO" id="GO:0035735">
    <property type="term" value="P:intraciliary transport involved in cilium assembly"/>
    <property type="evidence" value="ECO:0007669"/>
    <property type="project" value="InterPro"/>
</dbReference>
<dbReference type="PANTHER" id="PTHR31540:SF1">
    <property type="entry name" value="CENTROSOMAL PROTEIN OF 131 KDA"/>
    <property type="match status" value="1"/>
</dbReference>
<feature type="region of interest" description="Disordered" evidence="2">
    <location>
        <begin position="455"/>
        <end position="493"/>
    </location>
</feature>
<feature type="coiled-coil region" evidence="1">
    <location>
        <begin position="563"/>
        <end position="644"/>
    </location>
</feature>
<dbReference type="EMBL" id="JAVRBK010000007">
    <property type="protein sequence ID" value="KAK5641630.1"/>
    <property type="molecule type" value="Genomic_DNA"/>
</dbReference>
<feature type="region of interest" description="Disordered" evidence="2">
    <location>
        <begin position="322"/>
        <end position="363"/>
    </location>
</feature>
<dbReference type="GO" id="GO:0005929">
    <property type="term" value="C:cilium"/>
    <property type="evidence" value="ECO:0007669"/>
    <property type="project" value="GOC"/>
</dbReference>
<dbReference type="GO" id="GO:0010824">
    <property type="term" value="P:regulation of centrosome duplication"/>
    <property type="evidence" value="ECO:0007669"/>
    <property type="project" value="TreeGrafter"/>
</dbReference>
<evidence type="ECO:0000256" key="2">
    <source>
        <dbReference type="SAM" id="MobiDB-lite"/>
    </source>
</evidence>
<feature type="compositionally biased region" description="Polar residues" evidence="2">
    <location>
        <begin position="152"/>
        <end position="165"/>
    </location>
</feature>